<organism evidence="3 4">
    <name type="scientific">Caryophanon tenue</name>
    <dbReference type="NCBI Taxonomy" id="33978"/>
    <lineage>
        <taxon>Bacteria</taxon>
        <taxon>Bacillati</taxon>
        <taxon>Bacillota</taxon>
        <taxon>Bacilli</taxon>
        <taxon>Bacillales</taxon>
        <taxon>Caryophanaceae</taxon>
        <taxon>Caryophanon</taxon>
    </lineage>
</organism>
<dbReference type="STRING" id="33978.A6M13_12630"/>
<dbReference type="RefSeq" id="WP_066544513.1">
    <property type="nucleotide sequence ID" value="NZ_MASJ01000009.1"/>
</dbReference>
<evidence type="ECO:0000256" key="2">
    <source>
        <dbReference type="SAM" id="Phobius"/>
    </source>
</evidence>
<dbReference type="Proteomes" id="UP000093199">
    <property type="component" value="Unassembled WGS sequence"/>
</dbReference>
<name>A0A1C0YHP7_9BACL</name>
<gene>
    <name evidence="3" type="ORF">A6M13_12630</name>
</gene>
<evidence type="ECO:0008006" key="5">
    <source>
        <dbReference type="Google" id="ProtNLM"/>
    </source>
</evidence>
<reference evidence="3 4" key="1">
    <citation type="submission" date="2016-07" db="EMBL/GenBank/DDBJ databases">
        <title>Caryophanon tenue genome sequencing.</title>
        <authorList>
            <person name="Verma A."/>
            <person name="Pal Y."/>
            <person name="Krishnamurthi S."/>
        </authorList>
    </citation>
    <scope>NUCLEOTIDE SEQUENCE [LARGE SCALE GENOMIC DNA]</scope>
    <source>
        <strain evidence="3 4">DSM 14152</strain>
    </source>
</reference>
<proteinExistence type="predicted"/>
<keyword evidence="2" id="KW-1133">Transmembrane helix</keyword>
<evidence type="ECO:0000256" key="1">
    <source>
        <dbReference type="SAM" id="MobiDB-lite"/>
    </source>
</evidence>
<feature type="compositionally biased region" description="Basic and acidic residues" evidence="1">
    <location>
        <begin position="72"/>
        <end position="81"/>
    </location>
</feature>
<dbReference type="OrthoDB" id="6199084at2"/>
<feature type="transmembrane region" description="Helical" evidence="2">
    <location>
        <begin position="266"/>
        <end position="283"/>
    </location>
</feature>
<keyword evidence="2" id="KW-0812">Transmembrane</keyword>
<dbReference type="EMBL" id="MASJ01000009">
    <property type="protein sequence ID" value="OCS86654.1"/>
    <property type="molecule type" value="Genomic_DNA"/>
</dbReference>
<evidence type="ECO:0000313" key="3">
    <source>
        <dbReference type="EMBL" id="OCS86654.1"/>
    </source>
</evidence>
<feature type="region of interest" description="Disordered" evidence="1">
    <location>
        <begin position="66"/>
        <end position="87"/>
    </location>
</feature>
<protein>
    <recommendedName>
        <fullName evidence="5">DoxX-like family protein</fullName>
    </recommendedName>
</protein>
<dbReference type="Gene3D" id="3.30.530.20">
    <property type="match status" value="1"/>
</dbReference>
<sequence>MTKTTPIYVLRTINAPIDKVWQYTQEPSLHEQWDVRFSRITYDDVQQGTRQTFTYERRISPFFTVRGTGETKGTHEKKTGEKTSSLQFGTDHPLSPIVQGSGYWQYIPRANETVFLTQYDYTPRFGRLIDALFRPVLGWATALSFDVLARWLEQGERPAMQYRRFFSYWLLMLCFCFVWLYQGIVPKLIGQHPLEIDMLVALSPLSVPAAITAIQWVGLLEVIIALLFIVRRCQRLLLIGQIVLFPVLTISAIVAAPHVATDPFNVVAFNVALWCMSIVAFLLQKDCPTASTCQRKRGN</sequence>
<accession>A0A1C0YHP7</accession>
<dbReference type="InterPro" id="IPR025695">
    <property type="entry name" value="DoxX-like"/>
</dbReference>
<keyword evidence="4" id="KW-1185">Reference proteome</keyword>
<dbReference type="SUPFAM" id="SSF55961">
    <property type="entry name" value="Bet v1-like"/>
    <property type="match status" value="1"/>
</dbReference>
<keyword evidence="2" id="KW-0472">Membrane</keyword>
<dbReference type="AlphaFoldDB" id="A0A1C0YHP7"/>
<evidence type="ECO:0000313" key="4">
    <source>
        <dbReference type="Proteomes" id="UP000093199"/>
    </source>
</evidence>
<dbReference type="InterPro" id="IPR023393">
    <property type="entry name" value="START-like_dom_sf"/>
</dbReference>
<comment type="caution">
    <text evidence="3">The sequence shown here is derived from an EMBL/GenBank/DDBJ whole genome shotgun (WGS) entry which is preliminary data.</text>
</comment>
<feature type="transmembrane region" description="Helical" evidence="2">
    <location>
        <begin position="236"/>
        <end position="260"/>
    </location>
</feature>
<dbReference type="CDD" id="cd07812">
    <property type="entry name" value="SRPBCC"/>
    <property type="match status" value="1"/>
</dbReference>
<dbReference type="Pfam" id="PF13781">
    <property type="entry name" value="DoxX_3"/>
    <property type="match status" value="1"/>
</dbReference>
<feature type="transmembrane region" description="Helical" evidence="2">
    <location>
        <begin position="205"/>
        <end position="229"/>
    </location>
</feature>
<feature type="transmembrane region" description="Helical" evidence="2">
    <location>
        <begin position="165"/>
        <end position="185"/>
    </location>
</feature>